<comment type="similarity">
    <text evidence="2">Belongs to the 2H phosphoesterase superfamily. ThpR family.</text>
</comment>
<dbReference type="PANTHER" id="PTHR35561:SF1">
    <property type="entry name" value="RNA 2',3'-CYCLIC PHOSPHODIESTERASE"/>
    <property type="match status" value="1"/>
</dbReference>
<feature type="active site" description="Proton acceptor" evidence="2">
    <location>
        <position position="131"/>
    </location>
</feature>
<dbReference type="InterPro" id="IPR009097">
    <property type="entry name" value="Cyclic_Pdiesterase"/>
</dbReference>
<dbReference type="InterPro" id="IPR004175">
    <property type="entry name" value="RNA_CPDase"/>
</dbReference>
<dbReference type="NCBIfam" id="TIGR02258">
    <property type="entry name" value="2_5_ligase"/>
    <property type="match status" value="1"/>
</dbReference>
<keyword evidence="4" id="KW-1185">Reference proteome</keyword>
<comment type="function">
    <text evidence="2">Hydrolyzes RNA 2',3'-cyclic phosphodiester to an RNA 2'-phosphomonoester.</text>
</comment>
<dbReference type="RefSeq" id="WP_106588995.1">
    <property type="nucleotide sequence ID" value="NZ_PYAV01000008.1"/>
</dbReference>
<dbReference type="Gene3D" id="3.90.1140.10">
    <property type="entry name" value="Cyclic phosphodiesterase"/>
    <property type="match status" value="1"/>
</dbReference>
<evidence type="ECO:0000313" key="3">
    <source>
        <dbReference type="EMBL" id="PSL44523.1"/>
    </source>
</evidence>
<feature type="short sequence motif" description="HXTX 1" evidence="2">
    <location>
        <begin position="44"/>
        <end position="47"/>
    </location>
</feature>
<accession>A0A2P8HE81</accession>
<sequence>MVEQSHYFVAVQPPLQVREQLKKDAEALRPHAPFKHWVHVNDYHITLKFLGSIRGVMNEDGLIDVLKEAAQATVPFQVRLQGIHTFGPAHAPRVLWYSVQADEALSQLQQFVDDILSKRGFTKEKRSFTPHVTLAKKNNDQPVAYKLSLAERKAEDLHFSVDQFSLFKVHPKKAPMYEQVEAFQLHGGYDS</sequence>
<dbReference type="SUPFAM" id="SSF55144">
    <property type="entry name" value="LigT-like"/>
    <property type="match status" value="1"/>
</dbReference>
<dbReference type="OrthoDB" id="9789350at2"/>
<dbReference type="GO" id="GO:0004113">
    <property type="term" value="F:2',3'-cyclic-nucleotide 3'-phosphodiesterase activity"/>
    <property type="evidence" value="ECO:0007669"/>
    <property type="project" value="InterPro"/>
</dbReference>
<organism evidence="3 4">
    <name type="scientific">Salsuginibacillus halophilus</name>
    <dbReference type="NCBI Taxonomy" id="517424"/>
    <lineage>
        <taxon>Bacteria</taxon>
        <taxon>Bacillati</taxon>
        <taxon>Bacillota</taxon>
        <taxon>Bacilli</taxon>
        <taxon>Bacillales</taxon>
        <taxon>Bacillaceae</taxon>
        <taxon>Salsuginibacillus</taxon>
    </lineage>
</organism>
<gene>
    <name evidence="3" type="ORF">B0H94_108136</name>
</gene>
<proteinExistence type="inferred from homology"/>
<keyword evidence="3" id="KW-0436">Ligase</keyword>
<dbReference type="GO" id="GO:0016874">
    <property type="term" value="F:ligase activity"/>
    <property type="evidence" value="ECO:0007669"/>
    <property type="project" value="UniProtKB-KW"/>
</dbReference>
<comment type="catalytic activity">
    <reaction evidence="2">
        <text>a 3'-end 2',3'-cyclophospho-ribonucleotide-RNA + H2O = a 3'-end 2'-phospho-ribonucleotide-RNA + H(+)</text>
        <dbReference type="Rhea" id="RHEA:11828"/>
        <dbReference type="Rhea" id="RHEA-COMP:10464"/>
        <dbReference type="Rhea" id="RHEA-COMP:17353"/>
        <dbReference type="ChEBI" id="CHEBI:15377"/>
        <dbReference type="ChEBI" id="CHEBI:15378"/>
        <dbReference type="ChEBI" id="CHEBI:83064"/>
        <dbReference type="ChEBI" id="CHEBI:173113"/>
        <dbReference type="EC" id="3.1.4.58"/>
    </reaction>
</comment>
<protein>
    <recommendedName>
        <fullName evidence="2">RNA 2',3'-cyclic phosphodiesterase</fullName>
        <shortName evidence="2">RNA 2',3'-CPDase</shortName>
        <ecNumber evidence="2">3.1.4.58</ecNumber>
    </recommendedName>
</protein>
<feature type="active site" description="Proton donor" evidence="2">
    <location>
        <position position="44"/>
    </location>
</feature>
<feature type="short sequence motif" description="HXTX 2" evidence="2">
    <location>
        <begin position="131"/>
        <end position="134"/>
    </location>
</feature>
<name>A0A2P8HE81_9BACI</name>
<comment type="caution">
    <text evidence="3">The sequence shown here is derived from an EMBL/GenBank/DDBJ whole genome shotgun (WGS) entry which is preliminary data.</text>
</comment>
<dbReference type="EMBL" id="PYAV01000008">
    <property type="protein sequence ID" value="PSL44523.1"/>
    <property type="molecule type" value="Genomic_DNA"/>
</dbReference>
<evidence type="ECO:0000256" key="2">
    <source>
        <dbReference type="HAMAP-Rule" id="MF_01940"/>
    </source>
</evidence>
<evidence type="ECO:0000313" key="4">
    <source>
        <dbReference type="Proteomes" id="UP000242310"/>
    </source>
</evidence>
<dbReference type="Pfam" id="PF13563">
    <property type="entry name" value="2_5_RNA_ligase2"/>
    <property type="match status" value="1"/>
</dbReference>
<dbReference type="EC" id="3.1.4.58" evidence="2"/>
<keyword evidence="1 2" id="KW-0378">Hydrolase</keyword>
<evidence type="ECO:0000256" key="1">
    <source>
        <dbReference type="ARBA" id="ARBA00022801"/>
    </source>
</evidence>
<dbReference type="AlphaFoldDB" id="A0A2P8HE81"/>
<reference evidence="3 4" key="1">
    <citation type="submission" date="2018-03" db="EMBL/GenBank/DDBJ databases">
        <title>Genomic Encyclopedia of Type Strains, Phase III (KMG-III): the genomes of soil and plant-associated and newly described type strains.</title>
        <authorList>
            <person name="Whitman W."/>
        </authorList>
    </citation>
    <scope>NUCLEOTIDE SEQUENCE [LARGE SCALE GENOMIC DNA]</scope>
    <source>
        <strain evidence="3 4">CGMCC 1.07653</strain>
    </source>
</reference>
<dbReference type="HAMAP" id="MF_01940">
    <property type="entry name" value="RNA_CPDase"/>
    <property type="match status" value="1"/>
</dbReference>
<dbReference type="Proteomes" id="UP000242310">
    <property type="component" value="Unassembled WGS sequence"/>
</dbReference>
<dbReference type="PANTHER" id="PTHR35561">
    <property type="entry name" value="RNA 2',3'-CYCLIC PHOSPHODIESTERASE"/>
    <property type="match status" value="1"/>
</dbReference>
<dbReference type="GO" id="GO:0008664">
    <property type="term" value="F:RNA 2',3'-cyclic 3'-phosphodiesterase activity"/>
    <property type="evidence" value="ECO:0007669"/>
    <property type="project" value="UniProtKB-EC"/>
</dbReference>